<evidence type="ECO:0000259" key="5">
    <source>
        <dbReference type="PROSITE" id="PS50977"/>
    </source>
</evidence>
<reference evidence="6" key="1">
    <citation type="journal article" date="2014" name="Int. J. Syst. Evol. Microbiol.">
        <title>Complete genome sequence of Corynebacterium casei LMG S-19264T (=DSM 44701T), isolated from a smear-ripened cheese.</title>
        <authorList>
            <consortium name="US DOE Joint Genome Institute (JGI-PGF)"/>
            <person name="Walter F."/>
            <person name="Albersmeier A."/>
            <person name="Kalinowski J."/>
            <person name="Ruckert C."/>
        </authorList>
    </citation>
    <scope>NUCLEOTIDE SEQUENCE</scope>
    <source>
        <strain evidence="6">JCM 4790</strain>
    </source>
</reference>
<dbReference type="PANTHER" id="PTHR30055:SF234">
    <property type="entry name" value="HTH-TYPE TRANSCRIPTIONAL REGULATOR BETI"/>
    <property type="match status" value="1"/>
</dbReference>
<comment type="caution">
    <text evidence="6">The sequence shown here is derived from an EMBL/GenBank/DDBJ whole genome shotgun (WGS) entry which is preliminary data.</text>
</comment>
<dbReference type="GO" id="GO:0000976">
    <property type="term" value="F:transcription cis-regulatory region binding"/>
    <property type="evidence" value="ECO:0007669"/>
    <property type="project" value="TreeGrafter"/>
</dbReference>
<dbReference type="AlphaFoldDB" id="A0A918KJX9"/>
<evidence type="ECO:0000313" key="6">
    <source>
        <dbReference type="EMBL" id="GGX66397.1"/>
    </source>
</evidence>
<name>A0A918KJX9_9ACTN</name>
<dbReference type="SUPFAM" id="SSF46689">
    <property type="entry name" value="Homeodomain-like"/>
    <property type="match status" value="1"/>
</dbReference>
<dbReference type="InterPro" id="IPR050109">
    <property type="entry name" value="HTH-type_TetR-like_transc_reg"/>
</dbReference>
<dbReference type="GO" id="GO:0003700">
    <property type="term" value="F:DNA-binding transcription factor activity"/>
    <property type="evidence" value="ECO:0007669"/>
    <property type="project" value="TreeGrafter"/>
</dbReference>
<dbReference type="EMBL" id="BMVU01000006">
    <property type="protein sequence ID" value="GGX66397.1"/>
    <property type="molecule type" value="Genomic_DNA"/>
</dbReference>
<dbReference type="InterPro" id="IPR009057">
    <property type="entry name" value="Homeodomain-like_sf"/>
</dbReference>
<accession>A0A918KJX9</accession>
<reference evidence="6" key="2">
    <citation type="submission" date="2020-09" db="EMBL/GenBank/DDBJ databases">
        <authorList>
            <person name="Sun Q."/>
            <person name="Ohkuma M."/>
        </authorList>
    </citation>
    <scope>NUCLEOTIDE SEQUENCE</scope>
    <source>
        <strain evidence="6">JCM 4790</strain>
    </source>
</reference>
<organism evidence="6 7">
    <name type="scientific">Streptomyces minutiscleroticus</name>
    <dbReference type="NCBI Taxonomy" id="68238"/>
    <lineage>
        <taxon>Bacteria</taxon>
        <taxon>Bacillati</taxon>
        <taxon>Actinomycetota</taxon>
        <taxon>Actinomycetes</taxon>
        <taxon>Kitasatosporales</taxon>
        <taxon>Streptomycetaceae</taxon>
        <taxon>Streptomyces</taxon>
    </lineage>
</organism>
<protein>
    <recommendedName>
        <fullName evidence="5">HTH tetR-type domain-containing protein</fullName>
    </recommendedName>
</protein>
<dbReference type="RefSeq" id="WP_190189925.1">
    <property type="nucleotide sequence ID" value="NZ_BMVU01000006.1"/>
</dbReference>
<evidence type="ECO:0000256" key="1">
    <source>
        <dbReference type="ARBA" id="ARBA00023015"/>
    </source>
</evidence>
<evidence type="ECO:0000256" key="3">
    <source>
        <dbReference type="ARBA" id="ARBA00023163"/>
    </source>
</evidence>
<gene>
    <name evidence="6" type="ORF">GCM10010358_21040</name>
</gene>
<dbReference type="PANTHER" id="PTHR30055">
    <property type="entry name" value="HTH-TYPE TRANSCRIPTIONAL REGULATOR RUTR"/>
    <property type="match status" value="1"/>
</dbReference>
<dbReference type="Gene3D" id="1.10.357.10">
    <property type="entry name" value="Tetracycline Repressor, domain 2"/>
    <property type="match status" value="1"/>
</dbReference>
<evidence type="ECO:0000256" key="4">
    <source>
        <dbReference type="PROSITE-ProRule" id="PRU00335"/>
    </source>
</evidence>
<dbReference type="InterPro" id="IPR001647">
    <property type="entry name" value="HTH_TetR"/>
</dbReference>
<dbReference type="Pfam" id="PF00440">
    <property type="entry name" value="TetR_N"/>
    <property type="match status" value="1"/>
</dbReference>
<dbReference type="PROSITE" id="PS50977">
    <property type="entry name" value="HTH_TETR_2"/>
    <property type="match status" value="1"/>
</dbReference>
<keyword evidence="1" id="KW-0805">Transcription regulation</keyword>
<feature type="DNA-binding region" description="H-T-H motif" evidence="4">
    <location>
        <begin position="31"/>
        <end position="50"/>
    </location>
</feature>
<sequence length="211" mass="22558">MARPRNQAARRAHLVQAAAQTVLDRGVTNARLRDIADRAGLTPASVLYYYPDVNDLLVAVFEQGTETYVLRRQEAVEARTTDWDRLSACVASGVPFPGEAETTSRLLYELLPVAFRSEAAGARQRAFVAQQTGLYRRVLDEGAASGAFRLAAPSDFLARGFVALEDGYGIDVLSGAATAEQVEERLLHHARLVTGVSGAEVPGTGASGAGR</sequence>
<evidence type="ECO:0000313" key="7">
    <source>
        <dbReference type="Proteomes" id="UP000619244"/>
    </source>
</evidence>
<keyword evidence="3" id="KW-0804">Transcription</keyword>
<dbReference type="Proteomes" id="UP000619244">
    <property type="component" value="Unassembled WGS sequence"/>
</dbReference>
<keyword evidence="2 4" id="KW-0238">DNA-binding</keyword>
<feature type="domain" description="HTH tetR-type" evidence="5">
    <location>
        <begin position="8"/>
        <end position="68"/>
    </location>
</feature>
<dbReference type="SUPFAM" id="SSF48498">
    <property type="entry name" value="Tetracyclin repressor-like, C-terminal domain"/>
    <property type="match status" value="1"/>
</dbReference>
<proteinExistence type="predicted"/>
<keyword evidence="7" id="KW-1185">Reference proteome</keyword>
<dbReference type="InterPro" id="IPR036271">
    <property type="entry name" value="Tet_transcr_reg_TetR-rel_C_sf"/>
</dbReference>
<evidence type="ECO:0000256" key="2">
    <source>
        <dbReference type="ARBA" id="ARBA00023125"/>
    </source>
</evidence>